<dbReference type="AlphaFoldDB" id="Q01XI3"/>
<dbReference type="Pfam" id="PF14559">
    <property type="entry name" value="TPR_19"/>
    <property type="match status" value="3"/>
</dbReference>
<dbReference type="Pfam" id="PF13432">
    <property type="entry name" value="TPR_16"/>
    <property type="match status" value="1"/>
</dbReference>
<dbReference type="SMART" id="SM00028">
    <property type="entry name" value="TPR"/>
    <property type="match status" value="9"/>
</dbReference>
<evidence type="ECO:0000256" key="3">
    <source>
        <dbReference type="PROSITE-ProRule" id="PRU00339"/>
    </source>
</evidence>
<evidence type="ECO:0000256" key="2">
    <source>
        <dbReference type="ARBA" id="ARBA00022803"/>
    </source>
</evidence>
<dbReference type="STRING" id="234267.Acid_4673"/>
<reference evidence="5" key="1">
    <citation type="submission" date="2006-10" db="EMBL/GenBank/DDBJ databases">
        <title>Complete sequence of Solibacter usitatus Ellin6076.</title>
        <authorList>
            <consortium name="US DOE Joint Genome Institute"/>
            <person name="Copeland A."/>
            <person name="Lucas S."/>
            <person name="Lapidus A."/>
            <person name="Barry K."/>
            <person name="Detter J.C."/>
            <person name="Glavina del Rio T."/>
            <person name="Hammon N."/>
            <person name="Israni S."/>
            <person name="Dalin E."/>
            <person name="Tice H."/>
            <person name="Pitluck S."/>
            <person name="Thompson L.S."/>
            <person name="Brettin T."/>
            <person name="Bruce D."/>
            <person name="Han C."/>
            <person name="Tapia R."/>
            <person name="Gilna P."/>
            <person name="Schmutz J."/>
            <person name="Larimer F."/>
            <person name="Land M."/>
            <person name="Hauser L."/>
            <person name="Kyrpides N."/>
            <person name="Mikhailova N."/>
            <person name="Janssen P.H."/>
            <person name="Kuske C.R."/>
            <person name="Richardson P."/>
        </authorList>
    </citation>
    <scope>NUCLEOTIDE SEQUENCE</scope>
    <source>
        <strain evidence="5">Ellin6076</strain>
    </source>
</reference>
<dbReference type="PROSITE" id="PS51257">
    <property type="entry name" value="PROKAR_LIPOPROTEIN"/>
    <property type="match status" value="1"/>
</dbReference>
<protein>
    <submittedName>
        <fullName evidence="5">Tetratricopeptide TPR_2 repeat protein</fullName>
    </submittedName>
</protein>
<dbReference type="InterPro" id="IPR019734">
    <property type="entry name" value="TPR_rpt"/>
</dbReference>
<dbReference type="OrthoDB" id="220004at2"/>
<feature type="repeat" description="TPR" evidence="3">
    <location>
        <begin position="34"/>
        <end position="67"/>
    </location>
</feature>
<dbReference type="Pfam" id="PF13181">
    <property type="entry name" value="TPR_8"/>
    <property type="match status" value="1"/>
</dbReference>
<dbReference type="eggNOG" id="COG0457">
    <property type="taxonomic scope" value="Bacteria"/>
</dbReference>
<name>Q01XI3_SOLUE</name>
<dbReference type="EMBL" id="CP000473">
    <property type="protein sequence ID" value="ABJ85632.1"/>
    <property type="molecule type" value="Genomic_DNA"/>
</dbReference>
<dbReference type="InParanoid" id="Q01XI3"/>
<dbReference type="Pfam" id="PF13429">
    <property type="entry name" value="TPR_15"/>
    <property type="match status" value="1"/>
</dbReference>
<dbReference type="KEGG" id="sus:Acid_4673"/>
<proteinExistence type="predicted"/>
<dbReference type="SUPFAM" id="SSF48452">
    <property type="entry name" value="TPR-like"/>
    <property type="match status" value="3"/>
</dbReference>
<sequence precursor="true">MQSSDKPRSSLSAVSIVFLAVFSQACSSNPFATKEEYVRRGRQFTEQGNYADATLQFRKALQKDASYGEAYLRYGQLLNKTGNHAEAFQSLSRAADLMPASEEAKVELGNLAITALLGSPGRPPKYYETAVKISGELLVRNPKSFDGLRLKGLLALADGHLKEAIDSLRAASAVRPDRGDVSTQLVQALLAENRQTEAENTARTTLTSVRNYGPLYDALYGYYMSANLTADAEQLMKSKVANNPKEPFYVIQLADHYWRQKKAPELDALLRDFVAKFQQYPKAPMDAGDFYQRIGKLEQAIALYQKGLESDRTNRKDYLKRIVDVRMQQSRFDEATATVDSILTEFPGDLDAIASRAALRMTTGKPTEIQRARDEFGALLKRDPQNNELRFNLARASRQAGDETQARSALVEILRRDPNHRNALRELADLEIQNQRPDEALQYAERLIALEPANIGARLVRTAAWALRGPKTEVRAELRRMIAERPDMAEPALQMATLEMDQGNYAEAERSYQRLRATPKFDIRPLRGLVVVYQAQGQSRKALDLVQQESKRTNDIQVRTLLATTAAQAGDLDLALSTAQAILNDIPQDPKNLIFMGQLLEQKGQMEQAIVQYDRARQLAPKDGLVAARYGLALVNTGRTRDGIAALRESVRLQPESPLLMNNLAWYLAVAGTNLDEAQSLAQRAAQKEPANSTFSDTLGVVFLKAGKADNAIQILQALVRKEPASPTYRLHLAWALISLGHTQDARTELTKAGSSRPSPAEAKEIQQQLALLSK</sequence>
<evidence type="ECO:0000313" key="5">
    <source>
        <dbReference type="EMBL" id="ABJ85632.1"/>
    </source>
</evidence>
<feature type="repeat" description="TPR" evidence="3">
    <location>
        <begin position="281"/>
        <end position="314"/>
    </location>
</feature>
<feature type="repeat" description="TPR" evidence="3">
    <location>
        <begin position="68"/>
        <end position="101"/>
    </location>
</feature>
<dbReference type="PANTHER" id="PTHR44943">
    <property type="entry name" value="CELLULOSE SYNTHASE OPERON PROTEIN C"/>
    <property type="match status" value="1"/>
</dbReference>
<gene>
    <name evidence="5" type="ordered locus">Acid_4673</name>
</gene>
<dbReference type="PANTHER" id="PTHR44943:SF8">
    <property type="entry name" value="TPR REPEAT-CONTAINING PROTEIN MJ0263"/>
    <property type="match status" value="1"/>
</dbReference>
<keyword evidence="2 3" id="KW-0802">TPR repeat</keyword>
<dbReference type="InterPro" id="IPR051685">
    <property type="entry name" value="Ycf3/AcsC/BcsC/TPR_MFPF"/>
</dbReference>
<evidence type="ECO:0000256" key="1">
    <source>
        <dbReference type="ARBA" id="ARBA00022737"/>
    </source>
</evidence>
<dbReference type="InterPro" id="IPR011990">
    <property type="entry name" value="TPR-like_helical_dom_sf"/>
</dbReference>
<evidence type="ECO:0000256" key="4">
    <source>
        <dbReference type="SAM" id="MobiDB-lite"/>
    </source>
</evidence>
<dbReference type="HOGENOM" id="CLU_009842_1_0_0"/>
<dbReference type="PROSITE" id="PS50005">
    <property type="entry name" value="TPR"/>
    <property type="match status" value="4"/>
</dbReference>
<feature type="repeat" description="TPR" evidence="3">
    <location>
        <begin position="590"/>
        <end position="623"/>
    </location>
</feature>
<keyword evidence="1" id="KW-0677">Repeat</keyword>
<feature type="region of interest" description="Disordered" evidence="4">
    <location>
        <begin position="748"/>
        <end position="767"/>
    </location>
</feature>
<dbReference type="Gene3D" id="1.25.40.10">
    <property type="entry name" value="Tetratricopeptide repeat domain"/>
    <property type="match status" value="4"/>
</dbReference>
<accession>Q01XI3</accession>
<organism evidence="5">
    <name type="scientific">Solibacter usitatus (strain Ellin6076)</name>
    <dbReference type="NCBI Taxonomy" id="234267"/>
    <lineage>
        <taxon>Bacteria</taxon>
        <taxon>Pseudomonadati</taxon>
        <taxon>Acidobacteriota</taxon>
        <taxon>Terriglobia</taxon>
        <taxon>Bryobacterales</taxon>
        <taxon>Solibacteraceae</taxon>
        <taxon>Candidatus Solibacter</taxon>
    </lineage>
</organism>